<dbReference type="GO" id="GO:0050839">
    <property type="term" value="F:cell adhesion molecule binding"/>
    <property type="evidence" value="ECO:0007669"/>
    <property type="project" value="TreeGrafter"/>
</dbReference>
<dbReference type="PROSITE" id="PS50024">
    <property type="entry name" value="SEA"/>
    <property type="match status" value="1"/>
</dbReference>
<feature type="compositionally biased region" description="Low complexity" evidence="6">
    <location>
        <begin position="234"/>
        <end position="244"/>
    </location>
</feature>
<dbReference type="GO" id="GO:0098609">
    <property type="term" value="P:cell-cell adhesion"/>
    <property type="evidence" value="ECO:0007669"/>
    <property type="project" value="TreeGrafter"/>
</dbReference>
<proteinExistence type="predicted"/>
<evidence type="ECO:0000256" key="6">
    <source>
        <dbReference type="SAM" id="MobiDB-lite"/>
    </source>
</evidence>
<keyword evidence="3" id="KW-1015">Disulfide bond</keyword>
<dbReference type="AlphaFoldDB" id="A0A9W9YA18"/>
<reference evidence="9" key="1">
    <citation type="submission" date="2023-01" db="EMBL/GenBank/DDBJ databases">
        <title>Genome assembly of the deep-sea coral Lophelia pertusa.</title>
        <authorList>
            <person name="Herrera S."/>
            <person name="Cordes E."/>
        </authorList>
    </citation>
    <scope>NUCLEOTIDE SEQUENCE</scope>
    <source>
        <strain evidence="9">USNM1676648</strain>
        <tissue evidence="9">Polyp</tissue>
    </source>
</reference>
<comment type="caution">
    <text evidence="9">The sequence shown here is derived from an EMBL/GenBank/DDBJ whole genome shotgun (WGS) entry which is preliminary data.</text>
</comment>
<dbReference type="OrthoDB" id="5982624at2759"/>
<keyword evidence="2" id="KW-0472">Membrane</keyword>
<evidence type="ECO:0000313" key="9">
    <source>
        <dbReference type="EMBL" id="KAJ7323725.1"/>
    </source>
</evidence>
<feature type="compositionally biased region" description="Polar residues" evidence="6">
    <location>
        <begin position="252"/>
        <end position="264"/>
    </location>
</feature>
<evidence type="ECO:0000256" key="1">
    <source>
        <dbReference type="ARBA" id="ARBA00004479"/>
    </source>
</evidence>
<dbReference type="InterPro" id="IPR013783">
    <property type="entry name" value="Ig-like_fold"/>
</dbReference>
<dbReference type="SMART" id="SM00409">
    <property type="entry name" value="IG"/>
    <property type="match status" value="1"/>
</dbReference>
<evidence type="ECO:0000313" key="10">
    <source>
        <dbReference type="Proteomes" id="UP001163046"/>
    </source>
</evidence>
<dbReference type="Gene3D" id="3.30.70.960">
    <property type="entry name" value="SEA domain"/>
    <property type="match status" value="1"/>
</dbReference>
<protein>
    <recommendedName>
        <fullName evidence="11">Ig-like domain-containing protein</fullName>
    </recommendedName>
</protein>
<dbReference type="SMART" id="SM00408">
    <property type="entry name" value="IGc2"/>
    <property type="match status" value="1"/>
</dbReference>
<evidence type="ECO:0000256" key="5">
    <source>
        <dbReference type="ARBA" id="ARBA00023319"/>
    </source>
</evidence>
<comment type="subcellular location">
    <subcellularLocation>
        <location evidence="1">Membrane</location>
        <topology evidence="1">Single-pass type I membrane protein</topology>
    </subcellularLocation>
</comment>
<evidence type="ECO:0000259" key="7">
    <source>
        <dbReference type="PROSITE" id="PS50024"/>
    </source>
</evidence>
<dbReference type="SUPFAM" id="SSF48726">
    <property type="entry name" value="Immunoglobulin"/>
    <property type="match status" value="1"/>
</dbReference>
<dbReference type="InterPro" id="IPR007110">
    <property type="entry name" value="Ig-like_dom"/>
</dbReference>
<dbReference type="InterPro" id="IPR036364">
    <property type="entry name" value="SEA_dom_sf"/>
</dbReference>
<dbReference type="InterPro" id="IPR000082">
    <property type="entry name" value="SEA_dom"/>
</dbReference>
<evidence type="ECO:0000256" key="4">
    <source>
        <dbReference type="ARBA" id="ARBA00023180"/>
    </source>
</evidence>
<sequence>MLTRPETPGNTVQYQCIAHNGVGSPATASITVTVLYRAQITVAPINQTVQVGEYASLKCRADGSPAPTITWTLESQESERNVGTGNSLYFDSTRFSDSGWYKCTAENRLGPPVTARAYLDVAESASNLVNAKMTIENEKFDDSLKNRESERYRKLSERVVKVVEELLVNDNNYHGTNVKGFERGSVVVLLVFEFQQIVRIDNVISVLKKAAMDGKLGNFIVDPLSITAVQKDNSTPSPSISTPTVNPYIRTPTDTSSGIFTGSPGSVCEY</sequence>
<dbReference type="Proteomes" id="UP001163046">
    <property type="component" value="Unassembled WGS sequence"/>
</dbReference>
<evidence type="ECO:0008006" key="11">
    <source>
        <dbReference type="Google" id="ProtNLM"/>
    </source>
</evidence>
<dbReference type="GO" id="GO:0005886">
    <property type="term" value="C:plasma membrane"/>
    <property type="evidence" value="ECO:0007669"/>
    <property type="project" value="TreeGrafter"/>
</dbReference>
<gene>
    <name evidence="9" type="ORF">OS493_031143</name>
</gene>
<dbReference type="InterPro" id="IPR003598">
    <property type="entry name" value="Ig_sub2"/>
</dbReference>
<accession>A0A9W9YA18</accession>
<evidence type="ECO:0000259" key="8">
    <source>
        <dbReference type="PROSITE" id="PS50835"/>
    </source>
</evidence>
<keyword evidence="4" id="KW-0325">Glycoprotein</keyword>
<keyword evidence="5" id="KW-0393">Immunoglobulin domain</keyword>
<dbReference type="SUPFAM" id="SSF82671">
    <property type="entry name" value="SEA domain"/>
    <property type="match status" value="1"/>
</dbReference>
<dbReference type="PANTHER" id="PTHR11640">
    <property type="entry name" value="NEPHRIN"/>
    <property type="match status" value="1"/>
</dbReference>
<dbReference type="PROSITE" id="PS50835">
    <property type="entry name" value="IG_LIKE"/>
    <property type="match status" value="1"/>
</dbReference>
<dbReference type="GO" id="GO:0005911">
    <property type="term" value="C:cell-cell junction"/>
    <property type="evidence" value="ECO:0007669"/>
    <property type="project" value="TreeGrafter"/>
</dbReference>
<dbReference type="Gene3D" id="2.60.40.10">
    <property type="entry name" value="Immunoglobulins"/>
    <property type="match status" value="1"/>
</dbReference>
<feature type="domain" description="SEA" evidence="7">
    <location>
        <begin position="125"/>
        <end position="233"/>
    </location>
</feature>
<organism evidence="9 10">
    <name type="scientific">Desmophyllum pertusum</name>
    <dbReference type="NCBI Taxonomy" id="174260"/>
    <lineage>
        <taxon>Eukaryota</taxon>
        <taxon>Metazoa</taxon>
        <taxon>Cnidaria</taxon>
        <taxon>Anthozoa</taxon>
        <taxon>Hexacorallia</taxon>
        <taxon>Scleractinia</taxon>
        <taxon>Caryophylliina</taxon>
        <taxon>Caryophylliidae</taxon>
        <taxon>Desmophyllum</taxon>
    </lineage>
</organism>
<dbReference type="EMBL" id="MU827812">
    <property type="protein sequence ID" value="KAJ7323725.1"/>
    <property type="molecule type" value="Genomic_DNA"/>
</dbReference>
<dbReference type="InterPro" id="IPR003599">
    <property type="entry name" value="Ig_sub"/>
</dbReference>
<feature type="region of interest" description="Disordered" evidence="6">
    <location>
        <begin position="231"/>
        <end position="265"/>
    </location>
</feature>
<keyword evidence="10" id="KW-1185">Reference proteome</keyword>
<name>A0A9W9YA18_9CNID</name>
<evidence type="ECO:0000256" key="3">
    <source>
        <dbReference type="ARBA" id="ARBA00023157"/>
    </source>
</evidence>
<dbReference type="Pfam" id="PF13927">
    <property type="entry name" value="Ig_3"/>
    <property type="match status" value="1"/>
</dbReference>
<dbReference type="Pfam" id="PF01390">
    <property type="entry name" value="SEA"/>
    <property type="match status" value="1"/>
</dbReference>
<dbReference type="InterPro" id="IPR036179">
    <property type="entry name" value="Ig-like_dom_sf"/>
</dbReference>
<dbReference type="PANTHER" id="PTHR11640:SF164">
    <property type="entry name" value="MAM DOMAIN-CONTAINING GLYCOSYLPHOSPHATIDYLINOSITOL ANCHOR PROTEIN 1"/>
    <property type="match status" value="1"/>
</dbReference>
<dbReference type="InterPro" id="IPR051275">
    <property type="entry name" value="Cell_adhesion_signaling"/>
</dbReference>
<evidence type="ECO:0000256" key="2">
    <source>
        <dbReference type="ARBA" id="ARBA00023136"/>
    </source>
</evidence>
<feature type="domain" description="Ig-like" evidence="8">
    <location>
        <begin position="25"/>
        <end position="114"/>
    </location>
</feature>